<dbReference type="PANTHER" id="PTHR30222:SF17">
    <property type="entry name" value="SPERMIDINE_PUTRESCINE-BINDING PERIPLASMIC PROTEIN"/>
    <property type="match status" value="1"/>
</dbReference>
<dbReference type="Proteomes" id="UP000824247">
    <property type="component" value="Unassembled WGS sequence"/>
</dbReference>
<evidence type="ECO:0000256" key="1">
    <source>
        <dbReference type="ARBA" id="ARBA00022729"/>
    </source>
</evidence>
<dbReference type="GO" id="GO:0016020">
    <property type="term" value="C:membrane"/>
    <property type="evidence" value="ECO:0007669"/>
    <property type="project" value="InterPro"/>
</dbReference>
<accession>A0A9E2KW53</accession>
<evidence type="ECO:0000313" key="2">
    <source>
        <dbReference type="EMBL" id="MBU3830565.1"/>
    </source>
</evidence>
<reference evidence="2" key="1">
    <citation type="journal article" date="2021" name="PeerJ">
        <title>Extensive microbial diversity within the chicken gut microbiome revealed by metagenomics and culture.</title>
        <authorList>
            <person name="Gilroy R."/>
            <person name="Ravi A."/>
            <person name="Getino M."/>
            <person name="Pursley I."/>
            <person name="Horton D.L."/>
            <person name="Alikhan N.F."/>
            <person name="Baker D."/>
            <person name="Gharbi K."/>
            <person name="Hall N."/>
            <person name="Watson M."/>
            <person name="Adriaenssens E.M."/>
            <person name="Foster-Nyarko E."/>
            <person name="Jarju S."/>
            <person name="Secka A."/>
            <person name="Antonio M."/>
            <person name="Oren A."/>
            <person name="Chaudhuri R.R."/>
            <person name="La Ragione R."/>
            <person name="Hildebrand F."/>
            <person name="Pallen M.J."/>
        </authorList>
    </citation>
    <scope>NUCLEOTIDE SEQUENCE</scope>
    <source>
        <strain evidence="2">A5-1222</strain>
    </source>
</reference>
<gene>
    <name evidence="2" type="ORF">H9897_00165</name>
</gene>
<keyword evidence="1" id="KW-0732">Signal</keyword>
<protein>
    <submittedName>
        <fullName evidence="2">Uncharacterized protein</fullName>
    </submittedName>
</protein>
<name>A0A9E2KW53_9BACT</name>
<dbReference type="PANTHER" id="PTHR30222">
    <property type="entry name" value="SPERMIDINE/PUTRESCINE-BINDING PERIPLASMIC PROTEIN"/>
    <property type="match status" value="1"/>
</dbReference>
<evidence type="ECO:0000313" key="3">
    <source>
        <dbReference type="Proteomes" id="UP000824247"/>
    </source>
</evidence>
<comment type="caution">
    <text evidence="2">The sequence shown here is derived from an EMBL/GenBank/DDBJ whole genome shotgun (WGS) entry which is preliminary data.</text>
</comment>
<dbReference type="InterPro" id="IPR000044">
    <property type="entry name" value="Uncharacterised_lipoprot_MG045"/>
</dbReference>
<sequence>MNKYLTKTLMITGSILLAGGVISLPFSLLSINSNSIVIGNFQSYMSPTLMNSLNKEYDINWQYYSSNAEIPTYIQNKTLDIAIATNNMVGQLIVQDSIQKIEWERFNITTKSGTIVKDYHDLKEIVTPATWNLCEIIGQLIGIENLLEYCIPYFSQDLVFGYNGPIITDIHSKPNCNFNDIFSYITDTSILNNRFLKNNSSVMMIKDARTVFDICNLIDGKNINPQDAIISINNKNNNSSPTIDEMSQIYNSIYNYYSGISNKNIITFNSDSNVVLNKFANNEINGAFFYNGDAIYSLMGGDSISISDEYTAEQIDHEWTNNKHVIIPEQNFIAMDAFVINKTLDSSKKDQVYNIIKSISLDFDNMIDVDEEGNYLSPTMQNFDYVNYTPCYLQLYDYVTTTYFKECFPNNPNLSSLLEEIIKIDESKISQNNLELPINNLAESNMNIAFTTFIDKI</sequence>
<dbReference type="Pfam" id="PF02030">
    <property type="entry name" value="Lipoprotein_8"/>
    <property type="match status" value="1"/>
</dbReference>
<dbReference type="Gene3D" id="3.40.190.10">
    <property type="entry name" value="Periplasmic binding protein-like II"/>
    <property type="match status" value="1"/>
</dbReference>
<reference evidence="2" key="2">
    <citation type="submission" date="2021-04" db="EMBL/GenBank/DDBJ databases">
        <authorList>
            <person name="Gilroy R."/>
        </authorList>
    </citation>
    <scope>NUCLEOTIDE SEQUENCE</scope>
    <source>
        <strain evidence="2">A5-1222</strain>
    </source>
</reference>
<dbReference type="SUPFAM" id="SSF53850">
    <property type="entry name" value="Periplasmic binding protein-like II"/>
    <property type="match status" value="1"/>
</dbReference>
<proteinExistence type="predicted"/>
<organism evidence="2 3">
    <name type="scientific">Candidatus Ureaplasma intestinipullorum</name>
    <dbReference type="NCBI Taxonomy" id="2838770"/>
    <lineage>
        <taxon>Bacteria</taxon>
        <taxon>Bacillati</taxon>
        <taxon>Mycoplasmatota</taxon>
        <taxon>Mycoplasmoidales</taxon>
        <taxon>Mycoplasmoidaceae</taxon>
        <taxon>Ureaplasma</taxon>
    </lineage>
</organism>
<dbReference type="PRINTS" id="PR00905">
    <property type="entry name" value="MG045FAMILY"/>
</dbReference>
<dbReference type="EMBL" id="JAHLFM010000002">
    <property type="protein sequence ID" value="MBU3830565.1"/>
    <property type="molecule type" value="Genomic_DNA"/>
</dbReference>
<dbReference type="AlphaFoldDB" id="A0A9E2KW53"/>